<dbReference type="Pfam" id="PF23220">
    <property type="entry name" value="HAT_Syf1_M"/>
    <property type="match status" value="1"/>
</dbReference>
<dbReference type="STRING" id="27835.A0A0N4YZ59"/>
<evidence type="ECO:0000313" key="4">
    <source>
        <dbReference type="EMBL" id="VDL87433.1"/>
    </source>
</evidence>
<dbReference type="InterPro" id="IPR056350">
    <property type="entry name" value="HAT_Syf1_central"/>
</dbReference>
<evidence type="ECO:0000256" key="1">
    <source>
        <dbReference type="ARBA" id="ARBA00022728"/>
    </source>
</evidence>
<sequence length="317" mass="37594">MGVVSEVRHHFGVVASSVSDPLYVIFPLFHVTEVYDIRRCNFRYLKLYPRAREDFVEYLIKIDQLDEAAAQLVTLVNEDMPVSDKGKTVHQLWAELCELISKNPKKVHSLDVNVIMRQGIQKYSDQVGVLWCSFAEYYIRAGQFERARDIYEEAMISVKTVRDFTQIFDAYAAFEERNTAARMDNLAEPPDEEDELELEWLFARFEHLMARRPLLLNSVLLRQNPHNVHEWLNRVTLYEGQPEKIDSCRAVYDRILDLRIATPQVVINYAMFLEEHDYYEYAFKAYERGVALFKWPQVFDIWNLYLTKFVKRYVSYR</sequence>
<feature type="domain" description="Pre-mRNA-splicing factor SYF1 central HAT repeats" evidence="3">
    <location>
        <begin position="53"/>
        <end position="245"/>
    </location>
</feature>
<keyword evidence="5" id="KW-1185">Reference proteome</keyword>
<dbReference type="PANTHER" id="PTHR11246">
    <property type="entry name" value="PRE-MRNA SPLICING FACTOR"/>
    <property type="match status" value="1"/>
</dbReference>
<keyword evidence="2" id="KW-0677">Repeat</keyword>
<organism evidence="6">
    <name type="scientific">Nippostrongylus brasiliensis</name>
    <name type="common">Rat hookworm</name>
    <dbReference type="NCBI Taxonomy" id="27835"/>
    <lineage>
        <taxon>Eukaryota</taxon>
        <taxon>Metazoa</taxon>
        <taxon>Ecdysozoa</taxon>
        <taxon>Nematoda</taxon>
        <taxon>Chromadorea</taxon>
        <taxon>Rhabditida</taxon>
        <taxon>Rhabditina</taxon>
        <taxon>Rhabditomorpha</taxon>
        <taxon>Strongyloidea</taxon>
        <taxon>Heligmosomidae</taxon>
        <taxon>Nippostrongylus</taxon>
    </lineage>
</organism>
<dbReference type="WBParaSite" id="NBR_0002253101-mRNA-1">
    <property type="protein sequence ID" value="NBR_0002253101-mRNA-1"/>
    <property type="gene ID" value="NBR_0002253101"/>
</dbReference>
<dbReference type="GO" id="GO:0000974">
    <property type="term" value="C:Prp19 complex"/>
    <property type="evidence" value="ECO:0007669"/>
    <property type="project" value="TreeGrafter"/>
</dbReference>
<keyword evidence="1" id="KW-0507">mRNA processing</keyword>
<dbReference type="InterPro" id="IPR045075">
    <property type="entry name" value="Syf1-like"/>
</dbReference>
<dbReference type="PANTHER" id="PTHR11246:SF5">
    <property type="entry name" value="PRE-MRNA-SPLICING FACTOR SYF1"/>
    <property type="match status" value="1"/>
</dbReference>
<proteinExistence type="predicted"/>
<keyword evidence="1" id="KW-0508">mRNA splicing</keyword>
<dbReference type="SUPFAM" id="SSF48452">
    <property type="entry name" value="TPR-like"/>
    <property type="match status" value="2"/>
</dbReference>
<dbReference type="SMART" id="SM00386">
    <property type="entry name" value="HAT"/>
    <property type="match status" value="3"/>
</dbReference>
<protein>
    <submittedName>
        <fullName evidence="6">Pre-mRNA-splicing factor SYF1 (inferred by orthology to a human protein)</fullName>
    </submittedName>
</protein>
<evidence type="ECO:0000259" key="3">
    <source>
        <dbReference type="Pfam" id="PF23220"/>
    </source>
</evidence>
<evidence type="ECO:0000256" key="2">
    <source>
        <dbReference type="ARBA" id="ARBA00022737"/>
    </source>
</evidence>
<reference evidence="4 5" key="2">
    <citation type="submission" date="2018-11" db="EMBL/GenBank/DDBJ databases">
        <authorList>
            <consortium name="Pathogen Informatics"/>
        </authorList>
    </citation>
    <scope>NUCLEOTIDE SEQUENCE [LARGE SCALE GENOMIC DNA]</scope>
</reference>
<reference evidence="6" key="1">
    <citation type="submission" date="2017-02" db="UniProtKB">
        <authorList>
            <consortium name="WormBaseParasite"/>
        </authorList>
    </citation>
    <scope>IDENTIFICATION</scope>
</reference>
<name>A0A0N4YZ59_NIPBR</name>
<dbReference type="GO" id="GO:0071007">
    <property type="term" value="C:U2-type catalytic step 2 spliceosome"/>
    <property type="evidence" value="ECO:0007669"/>
    <property type="project" value="TreeGrafter"/>
</dbReference>
<gene>
    <name evidence="4" type="ORF">NBR_LOCUS22532</name>
</gene>
<dbReference type="InterPro" id="IPR003107">
    <property type="entry name" value="HAT"/>
</dbReference>
<evidence type="ECO:0000313" key="6">
    <source>
        <dbReference type="WBParaSite" id="NBR_0002253101-mRNA-1"/>
    </source>
</evidence>
<dbReference type="GO" id="GO:0000349">
    <property type="term" value="P:generation of catalytic spliceosome for first transesterification step"/>
    <property type="evidence" value="ECO:0007669"/>
    <property type="project" value="TreeGrafter"/>
</dbReference>
<dbReference type="GO" id="GO:0071014">
    <property type="term" value="C:post-mRNA release spliceosomal complex"/>
    <property type="evidence" value="ECO:0007669"/>
    <property type="project" value="TreeGrafter"/>
</dbReference>
<dbReference type="Proteomes" id="UP000271162">
    <property type="component" value="Unassembled WGS sequence"/>
</dbReference>
<accession>A0A0N4YZ59</accession>
<keyword evidence="1" id="KW-0747">Spliceosome</keyword>
<dbReference type="AlphaFoldDB" id="A0A0N4YZ59"/>
<evidence type="ECO:0000313" key="5">
    <source>
        <dbReference type="Proteomes" id="UP000271162"/>
    </source>
</evidence>
<dbReference type="InterPro" id="IPR011990">
    <property type="entry name" value="TPR-like_helical_dom_sf"/>
</dbReference>
<dbReference type="Gene3D" id="1.25.40.10">
    <property type="entry name" value="Tetratricopeptide repeat domain"/>
    <property type="match status" value="2"/>
</dbReference>
<dbReference type="EMBL" id="UYSL01028292">
    <property type="protein sequence ID" value="VDL87433.1"/>
    <property type="molecule type" value="Genomic_DNA"/>
</dbReference>